<dbReference type="PANTHER" id="PTHR46621:SF1">
    <property type="entry name" value="SNRNA-ACTIVATING PROTEIN COMPLEX SUBUNIT 4"/>
    <property type="match status" value="1"/>
</dbReference>
<feature type="compositionally biased region" description="Low complexity" evidence="6">
    <location>
        <begin position="737"/>
        <end position="756"/>
    </location>
</feature>
<evidence type="ECO:0000259" key="8">
    <source>
        <dbReference type="PROSITE" id="PS51294"/>
    </source>
</evidence>
<dbReference type="GO" id="GO:0019185">
    <property type="term" value="C:snRNA-activating protein complex"/>
    <property type="evidence" value="ECO:0007669"/>
    <property type="project" value="TreeGrafter"/>
</dbReference>
<name>A0AAV0TIZ7_HYABA</name>
<feature type="compositionally biased region" description="Basic and acidic residues" evidence="6">
    <location>
        <begin position="243"/>
        <end position="269"/>
    </location>
</feature>
<feature type="compositionally biased region" description="Polar residues" evidence="6">
    <location>
        <begin position="607"/>
        <end position="620"/>
    </location>
</feature>
<keyword evidence="1" id="KW-0677">Repeat</keyword>
<sequence length="756" mass="83925">MGADTQPEPAPPTDDGLPPSTSSAVDNFGDLLAQLLQSLPAESSRLFLLALSGLSPSESAELCRYVDRLRDEKQFRVVKAMAESTFDGKKKFIVNLRQKFQVQQAKLAQAQAQEERAMASHAMRKQAMNAADRVKMLNGGANKFHSFNAVVGPDGKEVQTSKLTAQNLAGMPNADGVVVGRSLSSSSVVISKEDISHMGRLLSNSHINESEMNLRELEINKKGFIPSGNTASSSTHDDSDDQSTVKRDRPQSSRVLVEGEQKPTQRTRPDTGSSVAAGNNEDGESCKSNAEAVDDLDAPTTKRWTKGQDTALRESVRIHGEKNWKAIAELVPGRNHAQCLQRWRKVLKPGLVKGHWSFEEDQVLEYLVTQGCNNWGQIAERIPGRTPKQCRERWKNHLDPAINKGPYTEEEDSVILTAQARLGNKWSQIAQLLKGRTEDSVKIRWKSLKQNPSKAAASHAQHKKNQQQAQAAAAQQAAMGYNNPTLMRQRQLQLLQQQQHMQAHNAEAVQQLDQQQQMQQMRLHEKLMQQQIQQGQHVSHVAMLTEDLKAEPYQQNRAMLMSHSPGGDPSLYAASAYAPQPYAPQQQYESQEYVTDSSYDPRYYERQPSTGAVSQGTSPAHQLDHHHHHQQQNVGESWLVPGVAGTTGDIIQDGLPRMGDNQQQPQQSQQHGVTSMWDSYPRPQDTTSQLSPLSLQTLLQDPARGGALDANFYQTMGQHEHEQQQQQQQSSAFPFESGLSSFDSSSAMAFSHTQAL</sequence>
<gene>
    <name evidence="9" type="ORF">HBR001_LOCUS2588</name>
</gene>
<dbReference type="CDD" id="cd00167">
    <property type="entry name" value="SANT"/>
    <property type="match status" value="3"/>
</dbReference>
<dbReference type="InterPro" id="IPR017930">
    <property type="entry name" value="Myb_dom"/>
</dbReference>
<evidence type="ECO:0000256" key="5">
    <source>
        <dbReference type="ARBA" id="ARBA00023242"/>
    </source>
</evidence>
<dbReference type="SMART" id="SM00717">
    <property type="entry name" value="SANT"/>
    <property type="match status" value="3"/>
</dbReference>
<feature type="domain" description="Myb-like" evidence="7">
    <location>
        <begin position="303"/>
        <end position="347"/>
    </location>
</feature>
<dbReference type="Pfam" id="PF13921">
    <property type="entry name" value="Myb_DNA-bind_6"/>
    <property type="match status" value="1"/>
</dbReference>
<dbReference type="AlphaFoldDB" id="A0AAV0TIZ7"/>
<dbReference type="Pfam" id="PF00249">
    <property type="entry name" value="Myb_DNA-binding"/>
    <property type="match status" value="1"/>
</dbReference>
<dbReference type="EMBL" id="CANTFL010000363">
    <property type="protein sequence ID" value="CAI5721248.1"/>
    <property type="molecule type" value="Genomic_DNA"/>
</dbReference>
<accession>A0AAV0TIZ7</accession>
<feature type="region of interest" description="Disordered" evidence="6">
    <location>
        <begin position="1"/>
        <end position="24"/>
    </location>
</feature>
<dbReference type="PROSITE" id="PS51294">
    <property type="entry name" value="HTH_MYB"/>
    <property type="match status" value="3"/>
</dbReference>
<keyword evidence="5" id="KW-0539">Nucleus</keyword>
<keyword evidence="3" id="KW-0238">DNA-binding</keyword>
<reference evidence="9" key="1">
    <citation type="submission" date="2022-12" db="EMBL/GenBank/DDBJ databases">
        <authorList>
            <person name="Webb A."/>
        </authorList>
    </citation>
    <scope>NUCLEOTIDE SEQUENCE</scope>
    <source>
        <strain evidence="9">Hp1</strain>
    </source>
</reference>
<evidence type="ECO:0000256" key="2">
    <source>
        <dbReference type="ARBA" id="ARBA00023015"/>
    </source>
</evidence>
<dbReference type="GO" id="GO:0042796">
    <property type="term" value="P:snRNA transcription by RNA polymerase III"/>
    <property type="evidence" value="ECO:0007669"/>
    <property type="project" value="TreeGrafter"/>
</dbReference>
<evidence type="ECO:0000256" key="3">
    <source>
        <dbReference type="ARBA" id="ARBA00023125"/>
    </source>
</evidence>
<evidence type="ECO:0000256" key="4">
    <source>
        <dbReference type="ARBA" id="ARBA00023163"/>
    </source>
</evidence>
<feature type="region of interest" description="Disordered" evidence="6">
    <location>
        <begin position="224"/>
        <end position="308"/>
    </location>
</feature>
<dbReference type="GO" id="GO:0042795">
    <property type="term" value="P:snRNA transcription by RNA polymerase II"/>
    <property type="evidence" value="ECO:0007669"/>
    <property type="project" value="TreeGrafter"/>
</dbReference>
<dbReference type="Proteomes" id="UP001162031">
    <property type="component" value="Unassembled WGS sequence"/>
</dbReference>
<evidence type="ECO:0000256" key="1">
    <source>
        <dbReference type="ARBA" id="ARBA00022737"/>
    </source>
</evidence>
<evidence type="ECO:0000313" key="10">
    <source>
        <dbReference type="Proteomes" id="UP001162031"/>
    </source>
</evidence>
<organism evidence="9 10">
    <name type="scientific">Hyaloperonospora brassicae</name>
    <name type="common">Brassica downy mildew</name>
    <name type="synonym">Peronospora brassicae</name>
    <dbReference type="NCBI Taxonomy" id="162125"/>
    <lineage>
        <taxon>Eukaryota</taxon>
        <taxon>Sar</taxon>
        <taxon>Stramenopiles</taxon>
        <taxon>Oomycota</taxon>
        <taxon>Peronosporomycetes</taxon>
        <taxon>Peronosporales</taxon>
        <taxon>Peronosporaceae</taxon>
        <taxon>Hyaloperonospora</taxon>
    </lineage>
</organism>
<feature type="domain" description="HTH myb-type" evidence="8">
    <location>
        <begin position="403"/>
        <end position="453"/>
    </location>
</feature>
<feature type="region of interest" description="Disordered" evidence="6">
    <location>
        <begin position="450"/>
        <end position="476"/>
    </location>
</feature>
<evidence type="ECO:0000256" key="6">
    <source>
        <dbReference type="SAM" id="MobiDB-lite"/>
    </source>
</evidence>
<feature type="region of interest" description="Disordered" evidence="6">
    <location>
        <begin position="584"/>
        <end position="689"/>
    </location>
</feature>
<dbReference type="GO" id="GO:0000978">
    <property type="term" value="F:RNA polymerase II cis-regulatory region sequence-specific DNA binding"/>
    <property type="evidence" value="ECO:0007669"/>
    <property type="project" value="TreeGrafter"/>
</dbReference>
<feature type="domain" description="Myb-like" evidence="7">
    <location>
        <begin position="348"/>
        <end position="398"/>
    </location>
</feature>
<comment type="caution">
    <text evidence="9">The sequence shown here is derived from an EMBL/GenBank/DDBJ whole genome shotgun (WGS) entry which is preliminary data.</text>
</comment>
<dbReference type="SUPFAM" id="SSF46689">
    <property type="entry name" value="Homeodomain-like"/>
    <property type="match status" value="2"/>
</dbReference>
<feature type="domain" description="HTH myb-type" evidence="8">
    <location>
        <begin position="348"/>
        <end position="402"/>
    </location>
</feature>
<dbReference type="Gene3D" id="1.10.10.60">
    <property type="entry name" value="Homeodomain-like"/>
    <property type="match status" value="3"/>
</dbReference>
<dbReference type="InterPro" id="IPR001005">
    <property type="entry name" value="SANT/Myb"/>
</dbReference>
<evidence type="ECO:0000259" key="7">
    <source>
        <dbReference type="PROSITE" id="PS50090"/>
    </source>
</evidence>
<feature type="domain" description="Myb-like" evidence="7">
    <location>
        <begin position="399"/>
        <end position="449"/>
    </location>
</feature>
<proteinExistence type="predicted"/>
<evidence type="ECO:0000313" key="9">
    <source>
        <dbReference type="EMBL" id="CAI5721248.1"/>
    </source>
</evidence>
<feature type="compositionally biased region" description="Low complexity" evidence="6">
    <location>
        <begin position="466"/>
        <end position="476"/>
    </location>
</feature>
<dbReference type="GO" id="GO:0001006">
    <property type="term" value="F:RNA polymerase III type 3 promoter sequence-specific DNA binding"/>
    <property type="evidence" value="ECO:0007669"/>
    <property type="project" value="TreeGrafter"/>
</dbReference>
<dbReference type="PROSITE" id="PS50090">
    <property type="entry name" value="MYB_LIKE"/>
    <property type="match status" value="3"/>
</dbReference>
<keyword evidence="2" id="KW-0805">Transcription regulation</keyword>
<dbReference type="FunFam" id="1.10.10.60:FF:000010">
    <property type="entry name" value="Transcriptional activator Myb isoform A"/>
    <property type="match status" value="1"/>
</dbReference>
<protein>
    <submittedName>
        <fullName evidence="9">Uncharacterized protein</fullName>
    </submittedName>
</protein>
<dbReference type="InterPro" id="IPR009057">
    <property type="entry name" value="Homeodomain-like_sf"/>
</dbReference>
<dbReference type="PANTHER" id="PTHR46621">
    <property type="entry name" value="SNRNA-ACTIVATING PROTEIN COMPLEX SUBUNIT 4"/>
    <property type="match status" value="1"/>
</dbReference>
<feature type="domain" description="HTH myb-type" evidence="8">
    <location>
        <begin position="303"/>
        <end position="347"/>
    </location>
</feature>
<keyword evidence="4" id="KW-0804">Transcription</keyword>
<feature type="region of interest" description="Disordered" evidence="6">
    <location>
        <begin position="717"/>
        <end position="756"/>
    </location>
</feature>
<feature type="compositionally biased region" description="Low complexity" evidence="6">
    <location>
        <begin position="584"/>
        <end position="593"/>
    </location>
</feature>
<keyword evidence="10" id="KW-1185">Reference proteome</keyword>
<dbReference type="InterPro" id="IPR051575">
    <property type="entry name" value="Myb-like_DNA-bd"/>
</dbReference>